<protein>
    <recommendedName>
        <fullName evidence="3">Type I restriction enzyme R protein N-terminal domain-containing protein</fullName>
    </recommendedName>
</protein>
<evidence type="ECO:0000313" key="1">
    <source>
        <dbReference type="EMBL" id="RCJ27816.1"/>
    </source>
</evidence>
<accession>A0A367QUG6</accession>
<organism evidence="1 2">
    <name type="scientific">Nostoc minutum NIES-26</name>
    <dbReference type="NCBI Taxonomy" id="1844469"/>
    <lineage>
        <taxon>Bacteria</taxon>
        <taxon>Bacillati</taxon>
        <taxon>Cyanobacteriota</taxon>
        <taxon>Cyanophyceae</taxon>
        <taxon>Nostocales</taxon>
        <taxon>Nostocaceae</taxon>
        <taxon>Nostoc</taxon>
    </lineage>
</organism>
<sequence length="124" mass="13939">MDFSKIQQALISLPDNADEPKVCNVFISELLKILGFDVMETIPQFTTGNGGNTADYAVRKNSEDDIFIKTKSNPYLLVEVKGRHINLNPNSAQYKATVNQLKNYLLAPKCKSAQWGISRTRVLY</sequence>
<name>A0A367QUG6_9NOSO</name>
<reference evidence="1" key="1">
    <citation type="submission" date="2016-04" db="EMBL/GenBank/DDBJ databases">
        <authorList>
            <person name="Tabuchi Yagui T.R."/>
        </authorList>
    </citation>
    <scope>NUCLEOTIDE SEQUENCE [LARGE SCALE GENOMIC DNA]</scope>
    <source>
        <strain evidence="1">NIES-26</strain>
    </source>
</reference>
<evidence type="ECO:0000313" key="2">
    <source>
        <dbReference type="Proteomes" id="UP000252107"/>
    </source>
</evidence>
<gene>
    <name evidence="1" type="ORF">A6770_25045</name>
</gene>
<dbReference type="EMBL" id="LXQD01000302">
    <property type="protein sequence ID" value="RCJ27816.1"/>
    <property type="molecule type" value="Genomic_DNA"/>
</dbReference>
<dbReference type="Proteomes" id="UP000252107">
    <property type="component" value="Unassembled WGS sequence"/>
</dbReference>
<proteinExistence type="predicted"/>
<evidence type="ECO:0008006" key="3">
    <source>
        <dbReference type="Google" id="ProtNLM"/>
    </source>
</evidence>
<keyword evidence="2" id="KW-1185">Reference proteome</keyword>
<comment type="caution">
    <text evidence="1">The sequence shown here is derived from an EMBL/GenBank/DDBJ whole genome shotgun (WGS) entry which is preliminary data.</text>
</comment>
<dbReference type="AlphaFoldDB" id="A0A367QUG6"/>